<comment type="caution">
    <text evidence="8">The sequence shown here is derived from an EMBL/GenBank/DDBJ whole genome shotgun (WGS) entry which is preliminary data.</text>
</comment>
<dbReference type="SUPFAM" id="SSF52218">
    <property type="entry name" value="Flavoproteins"/>
    <property type="match status" value="1"/>
</dbReference>
<reference evidence="8 9" key="1">
    <citation type="submission" date="2020-03" db="EMBL/GenBank/DDBJ databases">
        <title>Genomic Encyclopedia of Type Strains, Phase IV (KMG-IV): sequencing the most valuable type-strain genomes for metagenomic binning, comparative biology and taxonomic classification.</title>
        <authorList>
            <person name="Goeker M."/>
        </authorList>
    </citation>
    <scope>NUCLEOTIDE SEQUENCE [LARGE SCALE GENOMIC DNA]</scope>
    <source>
        <strain evidence="8 9">DSM 19867</strain>
    </source>
</reference>
<evidence type="ECO:0000256" key="3">
    <source>
        <dbReference type="ARBA" id="ARBA00023002"/>
    </source>
</evidence>
<name>A0A846MZJ1_9PROT</name>
<dbReference type="GO" id="GO:0009055">
    <property type="term" value="F:electron transfer activity"/>
    <property type="evidence" value="ECO:0007669"/>
    <property type="project" value="UniProtKB-UniRule"/>
</dbReference>
<keyword evidence="2 6" id="KW-0288">FMN</keyword>
<dbReference type="EMBL" id="JAASRM010000001">
    <property type="protein sequence ID" value="NIK89084.1"/>
    <property type="molecule type" value="Genomic_DNA"/>
</dbReference>
<dbReference type="AlphaFoldDB" id="A0A846MZJ1"/>
<dbReference type="GO" id="GO:0010181">
    <property type="term" value="F:FMN binding"/>
    <property type="evidence" value="ECO:0007669"/>
    <property type="project" value="UniProtKB-UniRule"/>
</dbReference>
<dbReference type="Gene3D" id="3.40.50.360">
    <property type="match status" value="1"/>
</dbReference>
<comment type="function">
    <text evidence="6">Also exhibits azoreductase activity. Catalyzes the reductive cleavage of the azo bond in aromatic azo compounds to the corresponding amines.</text>
</comment>
<feature type="binding site" evidence="6">
    <location>
        <position position="9"/>
    </location>
    <ligand>
        <name>FMN</name>
        <dbReference type="ChEBI" id="CHEBI:58210"/>
    </ligand>
</feature>
<proteinExistence type="inferred from homology"/>
<evidence type="ECO:0000256" key="5">
    <source>
        <dbReference type="ARBA" id="ARBA00048542"/>
    </source>
</evidence>
<comment type="function">
    <text evidence="6">Quinone reductase that provides resistance to thiol-specific stress caused by electrophilic quinones.</text>
</comment>
<dbReference type="InterPro" id="IPR050104">
    <property type="entry name" value="FMN-dep_NADH:Q_OxRdtase_AzoR1"/>
</dbReference>
<comment type="catalytic activity">
    <reaction evidence="5">
        <text>N,N-dimethyl-1,4-phenylenediamine + anthranilate + 2 NAD(+) = 2-(4-dimethylaminophenyl)diazenylbenzoate + 2 NADH + 2 H(+)</text>
        <dbReference type="Rhea" id="RHEA:55872"/>
        <dbReference type="ChEBI" id="CHEBI:15378"/>
        <dbReference type="ChEBI" id="CHEBI:15783"/>
        <dbReference type="ChEBI" id="CHEBI:16567"/>
        <dbReference type="ChEBI" id="CHEBI:57540"/>
        <dbReference type="ChEBI" id="CHEBI:57945"/>
        <dbReference type="ChEBI" id="CHEBI:71579"/>
        <dbReference type="EC" id="1.7.1.17"/>
    </reaction>
    <physiologicalReaction direction="right-to-left" evidence="5">
        <dbReference type="Rhea" id="RHEA:55874"/>
    </physiologicalReaction>
</comment>
<evidence type="ECO:0000313" key="9">
    <source>
        <dbReference type="Proteomes" id="UP000570514"/>
    </source>
</evidence>
<comment type="subunit">
    <text evidence="6">Homodimer.</text>
</comment>
<dbReference type="GO" id="GO:0016655">
    <property type="term" value="F:oxidoreductase activity, acting on NAD(P)H, quinone or similar compound as acceptor"/>
    <property type="evidence" value="ECO:0007669"/>
    <property type="project" value="InterPro"/>
</dbReference>
<evidence type="ECO:0000313" key="8">
    <source>
        <dbReference type="EMBL" id="NIK89084.1"/>
    </source>
</evidence>
<dbReference type="PANTHER" id="PTHR43741:SF4">
    <property type="entry name" value="FMN-DEPENDENT NADH:QUINONE OXIDOREDUCTASE"/>
    <property type="match status" value="1"/>
</dbReference>
<dbReference type="GO" id="GO:0016652">
    <property type="term" value="F:oxidoreductase activity, acting on NAD(P)H as acceptor"/>
    <property type="evidence" value="ECO:0007669"/>
    <property type="project" value="UniProtKB-UniRule"/>
</dbReference>
<accession>A0A846MZJ1</accession>
<gene>
    <name evidence="6" type="primary">azoR</name>
    <name evidence="8" type="ORF">FHS83_002402</name>
</gene>
<sequence>MNLLHVDSSILGGNSVSRQLSAAVVARLQAVVTGLTVISEDLAAKPLNHLSPAHLAAAQGTSPETAELQADVDHGQKALADFLAADIVVVAAPLYNFGVPSQLKAWIDRIAVAGKTFRYTEKGPEGLAGGKKVIIVSSRGGFYEGTPLAVLEHQESYLKSVFGFMGITDIAVIRAEGVNYGPEHRQTAIDKALAEIGALSAQAAA</sequence>
<comment type="catalytic activity">
    <reaction evidence="6">
        <text>2 a quinone + NADH + H(+) = 2 a 1,4-benzosemiquinone + NAD(+)</text>
        <dbReference type="Rhea" id="RHEA:65952"/>
        <dbReference type="ChEBI" id="CHEBI:15378"/>
        <dbReference type="ChEBI" id="CHEBI:57540"/>
        <dbReference type="ChEBI" id="CHEBI:57945"/>
        <dbReference type="ChEBI" id="CHEBI:132124"/>
        <dbReference type="ChEBI" id="CHEBI:134225"/>
    </reaction>
</comment>
<dbReference type="Proteomes" id="UP000570514">
    <property type="component" value="Unassembled WGS sequence"/>
</dbReference>
<protein>
    <recommendedName>
        <fullName evidence="6">FMN dependent NADH:quinone oxidoreductase</fullName>
        <ecNumber evidence="6">1.6.5.-</ecNumber>
    </recommendedName>
    <alternativeName>
        <fullName evidence="6">Azo-dye reductase</fullName>
    </alternativeName>
    <alternativeName>
        <fullName evidence="6">FMN-dependent NADH-azo compound oxidoreductase</fullName>
    </alternativeName>
    <alternativeName>
        <fullName evidence="6">FMN-dependent NADH-azoreductase</fullName>
        <ecNumber evidence="6">1.7.1.17</ecNumber>
    </alternativeName>
</protein>
<organism evidence="8 9">
    <name type="scientific">Rhizomicrobium palustre</name>
    <dbReference type="NCBI Taxonomy" id="189966"/>
    <lineage>
        <taxon>Bacteria</taxon>
        <taxon>Pseudomonadati</taxon>
        <taxon>Pseudomonadota</taxon>
        <taxon>Alphaproteobacteria</taxon>
        <taxon>Micropepsales</taxon>
        <taxon>Micropepsaceae</taxon>
        <taxon>Rhizomicrobium</taxon>
    </lineage>
</organism>
<keyword evidence="1 6" id="KW-0285">Flavoprotein</keyword>
<evidence type="ECO:0000256" key="1">
    <source>
        <dbReference type="ARBA" id="ARBA00022630"/>
    </source>
</evidence>
<dbReference type="InterPro" id="IPR029039">
    <property type="entry name" value="Flavoprotein-like_sf"/>
</dbReference>
<dbReference type="HAMAP" id="MF_01216">
    <property type="entry name" value="Azoreductase_type1"/>
    <property type="match status" value="1"/>
</dbReference>
<comment type="caution">
    <text evidence="6">Lacks conserved residue(s) required for the propagation of feature annotation.</text>
</comment>
<feature type="binding site" evidence="6">
    <location>
        <begin position="138"/>
        <end position="141"/>
    </location>
    <ligand>
        <name>FMN</name>
        <dbReference type="ChEBI" id="CHEBI:58210"/>
    </ligand>
</feature>
<comment type="cofactor">
    <cofactor evidence="6">
        <name>FMN</name>
        <dbReference type="ChEBI" id="CHEBI:58210"/>
    </cofactor>
    <text evidence="6">Binds 1 FMN per subunit.</text>
</comment>
<feature type="binding site" evidence="6">
    <location>
        <begin position="15"/>
        <end position="17"/>
    </location>
    <ligand>
        <name>FMN</name>
        <dbReference type="ChEBI" id="CHEBI:58210"/>
    </ligand>
</feature>
<evidence type="ECO:0000256" key="4">
    <source>
        <dbReference type="ARBA" id="ARBA00023027"/>
    </source>
</evidence>
<evidence type="ECO:0000256" key="6">
    <source>
        <dbReference type="HAMAP-Rule" id="MF_01216"/>
    </source>
</evidence>
<evidence type="ECO:0000259" key="7">
    <source>
        <dbReference type="Pfam" id="PF02525"/>
    </source>
</evidence>
<dbReference type="EC" id="1.6.5.-" evidence="6"/>
<keyword evidence="9" id="KW-1185">Reference proteome</keyword>
<keyword evidence="4 6" id="KW-0520">NAD</keyword>
<keyword evidence="3 6" id="KW-0560">Oxidoreductase</keyword>
<dbReference type="EC" id="1.7.1.17" evidence="6"/>
<dbReference type="InterPro" id="IPR003680">
    <property type="entry name" value="Flavodoxin_fold"/>
</dbReference>
<dbReference type="PANTHER" id="PTHR43741">
    <property type="entry name" value="FMN-DEPENDENT NADH-AZOREDUCTASE 1"/>
    <property type="match status" value="1"/>
</dbReference>
<dbReference type="InterPro" id="IPR023048">
    <property type="entry name" value="NADH:quinone_OxRdtase_FMN_depd"/>
</dbReference>
<dbReference type="Pfam" id="PF02525">
    <property type="entry name" value="Flavodoxin_2"/>
    <property type="match status" value="1"/>
</dbReference>
<comment type="similarity">
    <text evidence="6">Belongs to the azoreductase type 1 family.</text>
</comment>
<dbReference type="RefSeq" id="WP_167083204.1">
    <property type="nucleotide sequence ID" value="NZ_BAAADC010000001.1"/>
</dbReference>
<evidence type="ECO:0000256" key="2">
    <source>
        <dbReference type="ARBA" id="ARBA00022643"/>
    </source>
</evidence>
<feature type="domain" description="Flavodoxin-like fold" evidence="7">
    <location>
        <begin position="1"/>
        <end position="198"/>
    </location>
</feature>